<dbReference type="SUPFAM" id="SSF48452">
    <property type="entry name" value="TPR-like"/>
    <property type="match status" value="1"/>
</dbReference>
<proteinExistence type="predicted"/>
<evidence type="ECO:0008006" key="3">
    <source>
        <dbReference type="Google" id="ProtNLM"/>
    </source>
</evidence>
<accession>W4MDD5</accession>
<dbReference type="InterPro" id="IPR011990">
    <property type="entry name" value="TPR-like_helical_dom_sf"/>
</dbReference>
<organism evidence="1 2">
    <name type="scientific">Candidatus Entotheonella gemina</name>
    <dbReference type="NCBI Taxonomy" id="1429439"/>
    <lineage>
        <taxon>Bacteria</taxon>
        <taxon>Pseudomonadati</taxon>
        <taxon>Nitrospinota/Tectimicrobiota group</taxon>
        <taxon>Candidatus Tectimicrobiota</taxon>
        <taxon>Candidatus Entotheonellia</taxon>
        <taxon>Candidatus Entotheonellales</taxon>
        <taxon>Candidatus Entotheonellaceae</taxon>
        <taxon>Candidatus Entotheonella</taxon>
    </lineage>
</organism>
<dbReference type="EMBL" id="AZHX01000406">
    <property type="protein sequence ID" value="ETX07657.1"/>
    <property type="molecule type" value="Genomic_DNA"/>
</dbReference>
<reference evidence="1 2" key="1">
    <citation type="journal article" date="2014" name="Nature">
        <title>An environmental bacterial taxon with a large and distinct metabolic repertoire.</title>
        <authorList>
            <person name="Wilson M.C."/>
            <person name="Mori T."/>
            <person name="Ruckert C."/>
            <person name="Uria A.R."/>
            <person name="Helf M.J."/>
            <person name="Takada K."/>
            <person name="Gernert C."/>
            <person name="Steffens U.A."/>
            <person name="Heycke N."/>
            <person name="Schmitt S."/>
            <person name="Rinke C."/>
            <person name="Helfrich E.J."/>
            <person name="Brachmann A.O."/>
            <person name="Gurgui C."/>
            <person name="Wakimoto T."/>
            <person name="Kracht M."/>
            <person name="Crusemann M."/>
            <person name="Hentschel U."/>
            <person name="Abe I."/>
            <person name="Matsunaga S."/>
            <person name="Kalinowski J."/>
            <person name="Takeyama H."/>
            <person name="Piel J."/>
        </authorList>
    </citation>
    <scope>NUCLEOTIDE SEQUENCE [LARGE SCALE GENOMIC DNA]</scope>
    <source>
        <strain evidence="2">TSY2</strain>
    </source>
</reference>
<dbReference type="Gene3D" id="1.25.40.10">
    <property type="entry name" value="Tetratricopeptide repeat domain"/>
    <property type="match status" value="1"/>
</dbReference>
<gene>
    <name evidence="1" type="ORF">ETSY2_09965</name>
</gene>
<protein>
    <recommendedName>
        <fullName evidence="3">MalT-like TPR region domain-containing protein</fullName>
    </recommendedName>
</protein>
<dbReference type="AlphaFoldDB" id="W4MDD5"/>
<comment type="caution">
    <text evidence="1">The sequence shown here is derived from an EMBL/GenBank/DDBJ whole genome shotgun (WGS) entry which is preliminary data.</text>
</comment>
<keyword evidence="2" id="KW-1185">Reference proteome</keyword>
<name>W4MDD5_9BACT</name>
<evidence type="ECO:0000313" key="2">
    <source>
        <dbReference type="Proteomes" id="UP000019140"/>
    </source>
</evidence>
<dbReference type="HOGENOM" id="CLU_115852_0_0_7"/>
<dbReference type="Proteomes" id="UP000019140">
    <property type="component" value="Unassembled WGS sequence"/>
</dbReference>
<evidence type="ECO:0000313" key="1">
    <source>
        <dbReference type="EMBL" id="ETX07657.1"/>
    </source>
</evidence>
<sequence length="179" mass="19847">MGSSWNNSAWLGLAEQGDIENGLAEIHQGLNGYRATGAEMFRPHFLALLAEAYGKGGQPEEGLHAVAEALDIAHETGERFYEAELYRLKGELLVHSAWGASVPHSAEATECFQHAIEIAQNQSAKSLELRASVSLGRLWRQQGKPTEARQRLAKIYNWFTEGFNTVDLQEAKILLDELK</sequence>